<feature type="region of interest" description="Disordered" evidence="1">
    <location>
        <begin position="246"/>
        <end position="271"/>
    </location>
</feature>
<name>A0A077W9K7_9FUNG</name>
<evidence type="ECO:0000256" key="2">
    <source>
        <dbReference type="SAM" id="Phobius"/>
    </source>
</evidence>
<feature type="region of interest" description="Disordered" evidence="1">
    <location>
        <begin position="103"/>
        <end position="128"/>
    </location>
</feature>
<feature type="compositionally biased region" description="Low complexity" evidence="1">
    <location>
        <begin position="246"/>
        <end position="258"/>
    </location>
</feature>
<organism evidence="3">
    <name type="scientific">Lichtheimia ramosa</name>
    <dbReference type="NCBI Taxonomy" id="688394"/>
    <lineage>
        <taxon>Eukaryota</taxon>
        <taxon>Fungi</taxon>
        <taxon>Fungi incertae sedis</taxon>
        <taxon>Mucoromycota</taxon>
        <taxon>Mucoromycotina</taxon>
        <taxon>Mucoromycetes</taxon>
        <taxon>Mucorales</taxon>
        <taxon>Lichtheimiaceae</taxon>
        <taxon>Lichtheimia</taxon>
    </lineage>
</organism>
<keyword evidence="2" id="KW-0812">Transmembrane</keyword>
<gene>
    <name evidence="3" type="ORF">LRAMOSA00671</name>
</gene>
<keyword evidence="2" id="KW-1133">Transmembrane helix</keyword>
<dbReference type="AlphaFoldDB" id="A0A077W9K7"/>
<feature type="transmembrane region" description="Helical" evidence="2">
    <location>
        <begin position="53"/>
        <end position="74"/>
    </location>
</feature>
<proteinExistence type="predicted"/>
<dbReference type="OrthoDB" id="5597503at2759"/>
<reference evidence="3" key="1">
    <citation type="journal article" date="2014" name="Genome Announc.">
        <title>De novo whole-genome sequence and genome annotation of Lichtheimia ramosa.</title>
        <authorList>
            <person name="Linde J."/>
            <person name="Schwartze V."/>
            <person name="Binder U."/>
            <person name="Lass-Florl C."/>
            <person name="Voigt K."/>
            <person name="Horn F."/>
        </authorList>
    </citation>
    <scope>NUCLEOTIDE SEQUENCE</scope>
    <source>
        <strain evidence="3">JMRC FSU:6197</strain>
    </source>
</reference>
<feature type="compositionally biased region" description="Basic residues" evidence="1">
    <location>
        <begin position="259"/>
        <end position="271"/>
    </location>
</feature>
<evidence type="ECO:0000313" key="3">
    <source>
        <dbReference type="EMBL" id="CDS03269.1"/>
    </source>
</evidence>
<accession>A0A077W9K7</accession>
<protein>
    <submittedName>
        <fullName evidence="3">Uncharacterized protein</fullName>
    </submittedName>
</protein>
<keyword evidence="2" id="KW-0472">Membrane</keyword>
<evidence type="ECO:0000256" key="1">
    <source>
        <dbReference type="SAM" id="MobiDB-lite"/>
    </source>
</evidence>
<dbReference type="EMBL" id="LK023313">
    <property type="protein sequence ID" value="CDS03269.1"/>
    <property type="molecule type" value="Genomic_DNA"/>
</dbReference>
<sequence>MLTKHISRLRRSFVEVNSSTYIVFIAQNVIRTTILTAVNLMSALFILMHEGHYSIMVLWPVINSLVILLIGYDVDLTRVVRDMRLMVLNRRISSTEMEDVEYGGSIERTGVDRRSSRSSRQQSIQGEPKISVPPRCKLCGSHIDPSGYSGPMPAISDNSASSAQFDTNRASSFLSEDPSGISAIIGSEYSSRSPCDGPYDDLQKNNFSPTPTLPTPELEHISDNDHHNAALAMYIPPPGVSLKQYASYSPSPVSASSNNRRKSYPPRRRSI</sequence>
<feature type="transmembrane region" description="Helical" evidence="2">
    <location>
        <begin position="21"/>
        <end position="47"/>
    </location>
</feature>